<dbReference type="AlphaFoldDB" id="A0A2Z4LTM2"/>
<evidence type="ECO:0000313" key="3">
    <source>
        <dbReference type="EMBL" id="AWX45079.1"/>
    </source>
</evidence>
<reference evidence="3 4" key="1">
    <citation type="submission" date="2018-06" db="EMBL/GenBank/DDBJ databases">
        <title>Spongiibacterium sp. HME9304 Genome sequencing and assembly.</title>
        <authorList>
            <person name="Kang H."/>
            <person name="Kim H."/>
            <person name="Joh K."/>
        </authorList>
    </citation>
    <scope>NUCLEOTIDE SEQUENCE [LARGE SCALE GENOMIC DNA]</scope>
    <source>
        <strain evidence="3 4">HME9304</strain>
    </source>
</reference>
<dbReference type="Proteomes" id="UP000248536">
    <property type="component" value="Chromosome"/>
</dbReference>
<keyword evidence="4" id="KW-1185">Reference proteome</keyword>
<feature type="signal peptide" evidence="1">
    <location>
        <begin position="1"/>
        <end position="20"/>
    </location>
</feature>
<dbReference type="Pfam" id="PF13648">
    <property type="entry name" value="Lipocalin_4"/>
    <property type="match status" value="1"/>
</dbReference>
<dbReference type="OrthoDB" id="1434105at2"/>
<dbReference type="EMBL" id="CP030104">
    <property type="protein sequence ID" value="AWX45079.1"/>
    <property type="molecule type" value="Genomic_DNA"/>
</dbReference>
<accession>A0A2Z4LTM2</accession>
<feature type="chain" id="PRO_5016291669" description="Lipocalin-like domain-containing protein" evidence="1">
    <location>
        <begin position="21"/>
        <end position="170"/>
    </location>
</feature>
<gene>
    <name evidence="3" type="ORF">HME9304_02088</name>
</gene>
<name>A0A2Z4LTM2_9FLAO</name>
<dbReference type="RefSeq" id="WP_112378500.1">
    <property type="nucleotide sequence ID" value="NZ_CP030104.1"/>
</dbReference>
<evidence type="ECO:0000259" key="2">
    <source>
        <dbReference type="Pfam" id="PF13648"/>
    </source>
</evidence>
<sequence length="170" mass="18645">MKKSIIIVFLAIFTAFSCSTDNEDDSGNTQETTINLLGTWVLTDLRIDENTNDDDLNFAKQLLDAFSALDCDIVTFTFRNDNTVTSEDKTNFIIQNVTAGAGGLSVDCPTESVSETTTWSLDGDQLTFINDDLEEETITIELEDENTLIIAGSDINANNYTGADAVFTKQ</sequence>
<keyword evidence="1" id="KW-0732">Signal</keyword>
<protein>
    <recommendedName>
        <fullName evidence="2">Lipocalin-like domain-containing protein</fullName>
    </recommendedName>
</protein>
<dbReference type="PROSITE" id="PS51257">
    <property type="entry name" value="PROKAR_LIPOPROTEIN"/>
    <property type="match status" value="1"/>
</dbReference>
<feature type="domain" description="Lipocalin-like" evidence="2">
    <location>
        <begin position="36"/>
        <end position="149"/>
    </location>
</feature>
<proteinExistence type="predicted"/>
<dbReference type="InterPro" id="IPR024311">
    <property type="entry name" value="Lipocalin-like"/>
</dbReference>
<organism evidence="3 4">
    <name type="scientific">Flagellimonas maritima</name>
    <dbReference type="NCBI Taxonomy" id="1383885"/>
    <lineage>
        <taxon>Bacteria</taxon>
        <taxon>Pseudomonadati</taxon>
        <taxon>Bacteroidota</taxon>
        <taxon>Flavobacteriia</taxon>
        <taxon>Flavobacteriales</taxon>
        <taxon>Flavobacteriaceae</taxon>
        <taxon>Flagellimonas</taxon>
    </lineage>
</organism>
<dbReference type="KEGG" id="spon:HME9304_02088"/>
<evidence type="ECO:0000313" key="4">
    <source>
        <dbReference type="Proteomes" id="UP000248536"/>
    </source>
</evidence>
<evidence type="ECO:0000256" key="1">
    <source>
        <dbReference type="SAM" id="SignalP"/>
    </source>
</evidence>